<dbReference type="Proteomes" id="UP001221898">
    <property type="component" value="Unassembled WGS sequence"/>
</dbReference>
<sequence length="87" mass="9807">MTRARCGLASLSVLHAPLLHSIHKRPPETGPQNRSSKVCTSRTFIFLNHPLPTNGSVHESKPLSQKHLSFLSCLLLRVKSDVFLYRF</sequence>
<dbReference type="AlphaFoldDB" id="A0AAD7RXX1"/>
<reference evidence="1" key="1">
    <citation type="journal article" date="2023" name="Science">
        <title>Genome structures resolve the early diversification of teleost fishes.</title>
        <authorList>
            <person name="Parey E."/>
            <person name="Louis A."/>
            <person name="Montfort J."/>
            <person name="Bouchez O."/>
            <person name="Roques C."/>
            <person name="Iampietro C."/>
            <person name="Lluch J."/>
            <person name="Castinel A."/>
            <person name="Donnadieu C."/>
            <person name="Desvignes T."/>
            <person name="Floi Bucao C."/>
            <person name="Jouanno E."/>
            <person name="Wen M."/>
            <person name="Mejri S."/>
            <person name="Dirks R."/>
            <person name="Jansen H."/>
            <person name="Henkel C."/>
            <person name="Chen W.J."/>
            <person name="Zahm M."/>
            <person name="Cabau C."/>
            <person name="Klopp C."/>
            <person name="Thompson A.W."/>
            <person name="Robinson-Rechavi M."/>
            <person name="Braasch I."/>
            <person name="Lecointre G."/>
            <person name="Bobe J."/>
            <person name="Postlethwait J.H."/>
            <person name="Berthelot C."/>
            <person name="Roest Crollius H."/>
            <person name="Guiguen Y."/>
        </authorList>
    </citation>
    <scope>NUCLEOTIDE SEQUENCE</scope>
    <source>
        <strain evidence="1">NC1722</strain>
    </source>
</reference>
<keyword evidence="2" id="KW-1185">Reference proteome</keyword>
<name>A0AAD7RXX1_9TELE</name>
<proteinExistence type="predicted"/>
<protein>
    <submittedName>
        <fullName evidence="1">Uncharacterized protein</fullName>
    </submittedName>
</protein>
<gene>
    <name evidence="1" type="ORF">AAFF_G00074970</name>
</gene>
<organism evidence="1 2">
    <name type="scientific">Aldrovandia affinis</name>
    <dbReference type="NCBI Taxonomy" id="143900"/>
    <lineage>
        <taxon>Eukaryota</taxon>
        <taxon>Metazoa</taxon>
        <taxon>Chordata</taxon>
        <taxon>Craniata</taxon>
        <taxon>Vertebrata</taxon>
        <taxon>Euteleostomi</taxon>
        <taxon>Actinopterygii</taxon>
        <taxon>Neopterygii</taxon>
        <taxon>Teleostei</taxon>
        <taxon>Notacanthiformes</taxon>
        <taxon>Halosauridae</taxon>
        <taxon>Aldrovandia</taxon>
    </lineage>
</organism>
<evidence type="ECO:0000313" key="1">
    <source>
        <dbReference type="EMBL" id="KAJ8392372.1"/>
    </source>
</evidence>
<dbReference type="EMBL" id="JAINUG010000146">
    <property type="protein sequence ID" value="KAJ8392372.1"/>
    <property type="molecule type" value="Genomic_DNA"/>
</dbReference>
<accession>A0AAD7RXX1</accession>
<comment type="caution">
    <text evidence="1">The sequence shown here is derived from an EMBL/GenBank/DDBJ whole genome shotgun (WGS) entry which is preliminary data.</text>
</comment>
<evidence type="ECO:0000313" key="2">
    <source>
        <dbReference type="Proteomes" id="UP001221898"/>
    </source>
</evidence>